<feature type="region of interest" description="Disordered" evidence="1">
    <location>
        <begin position="251"/>
        <end position="285"/>
    </location>
</feature>
<name>A0ABR1YFD7_9PEZI</name>
<proteinExistence type="predicted"/>
<keyword evidence="3" id="KW-1185">Reference proteome</keyword>
<dbReference type="EMBL" id="JBBWRZ010000010">
    <property type="protein sequence ID" value="KAK8227677.1"/>
    <property type="molecule type" value="Genomic_DNA"/>
</dbReference>
<evidence type="ECO:0000256" key="1">
    <source>
        <dbReference type="SAM" id="MobiDB-lite"/>
    </source>
</evidence>
<protein>
    <submittedName>
        <fullName evidence="2">Uncharacterized protein</fullName>
    </submittedName>
</protein>
<evidence type="ECO:0000313" key="3">
    <source>
        <dbReference type="Proteomes" id="UP001492380"/>
    </source>
</evidence>
<gene>
    <name evidence="2" type="ORF">HDK90DRAFT_65732</name>
</gene>
<evidence type="ECO:0000313" key="2">
    <source>
        <dbReference type="EMBL" id="KAK8227677.1"/>
    </source>
</evidence>
<comment type="caution">
    <text evidence="2">The sequence shown here is derived from an EMBL/GenBank/DDBJ whole genome shotgun (WGS) entry which is preliminary data.</text>
</comment>
<organism evidence="2 3">
    <name type="scientific">Phyllosticta capitalensis</name>
    <dbReference type="NCBI Taxonomy" id="121624"/>
    <lineage>
        <taxon>Eukaryota</taxon>
        <taxon>Fungi</taxon>
        <taxon>Dikarya</taxon>
        <taxon>Ascomycota</taxon>
        <taxon>Pezizomycotina</taxon>
        <taxon>Dothideomycetes</taxon>
        <taxon>Dothideomycetes incertae sedis</taxon>
        <taxon>Botryosphaeriales</taxon>
        <taxon>Phyllostictaceae</taxon>
        <taxon>Phyllosticta</taxon>
    </lineage>
</organism>
<reference evidence="2 3" key="1">
    <citation type="submission" date="2024-04" db="EMBL/GenBank/DDBJ databases">
        <title>Phyllosticta paracitricarpa is synonymous to the EU quarantine fungus P. citricarpa based on phylogenomic analyses.</title>
        <authorList>
            <consortium name="Lawrence Berkeley National Laboratory"/>
            <person name="Van Ingen-Buijs V.A."/>
            <person name="Van Westerhoven A.C."/>
            <person name="Haridas S."/>
            <person name="Skiadas P."/>
            <person name="Martin F."/>
            <person name="Groenewald J.Z."/>
            <person name="Crous P.W."/>
            <person name="Seidl M.F."/>
        </authorList>
    </citation>
    <scope>NUCLEOTIDE SEQUENCE [LARGE SCALE GENOMIC DNA]</scope>
    <source>
        <strain evidence="2 3">CBS 123374</strain>
    </source>
</reference>
<sequence length="301" mass="33073">MAEKLLLLNEFLPTSALGLGWLADSLKSPTMDPYQLTKPLPPDAVMRIAGQNFEALASQASTNSFRLSLTRLLSNTNSFTNGKDAELKSVAVNRYQLRQPRALFRDLVRDEEARAWLNDSIESGRKSYLIVELQTAKDPTLSKGQSKEVSADVDLTVPVSTILTSGADILGLGAALDSGIGVGRSRSEELKKTFALEGEHIFAIGFKRIVWRSLGFRKNVDDAKLADKITWSVFGKKRGNNDEEVISADLADDLDGRYERDEDADEDEDDGYSDSDDDGEAELLESGVQVGDQVYMVADED</sequence>
<accession>A0ABR1YFD7</accession>
<feature type="compositionally biased region" description="Acidic residues" evidence="1">
    <location>
        <begin position="261"/>
        <end position="283"/>
    </location>
</feature>
<dbReference type="Proteomes" id="UP001492380">
    <property type="component" value="Unassembled WGS sequence"/>
</dbReference>